<feature type="signal peptide" evidence="1">
    <location>
        <begin position="1"/>
        <end position="22"/>
    </location>
</feature>
<sequence length="402" mass="43374">MMFLSRYLAPTAFATLLTVALADVNSTCYSYGIDFLDEEHYFINTLSQDSFTTVSTFHGCNEGVADVLLVDIAGGNEFLCSQIPTVPEDTPELSTCPILKSQITSGDWIILVLGNNGDGNPFSWERDISIDAGPQATTTYTATVTYNMTTTPVVTSTVTSTATVISSTGPFTTVTIPSATAKQTKTVTPKPVTTTSTQTFTRKRTEWTKELVVTTKTVQATCTTASTSRQDKSLTYTPTLLPLPTAETATATAAYHRYMRKAPRAVDVQYARRRFEAAKRRQALQAREETAPLVARAPDEPTITLTAAIPANATITYTAAPITTTESVLQTTTSLSTLPPATVFSGVYTQTTTLPTPTKTRFAFTYTTSVTTKTIYATFTRTTTITSSASVTACRKQGGYFA</sequence>
<keyword evidence="3" id="KW-1185">Reference proteome</keyword>
<accession>A0A6A6T654</accession>
<keyword evidence="1" id="KW-0732">Signal</keyword>
<gene>
    <name evidence="2" type="ORF">K491DRAFT_768955</name>
</gene>
<proteinExistence type="predicted"/>
<protein>
    <submittedName>
        <fullName evidence="2">Uncharacterized protein</fullName>
    </submittedName>
</protein>
<feature type="chain" id="PRO_5025499971" evidence="1">
    <location>
        <begin position="23"/>
        <end position="402"/>
    </location>
</feature>
<evidence type="ECO:0000313" key="3">
    <source>
        <dbReference type="Proteomes" id="UP000799324"/>
    </source>
</evidence>
<dbReference type="Proteomes" id="UP000799324">
    <property type="component" value="Unassembled WGS sequence"/>
</dbReference>
<reference evidence="2" key="1">
    <citation type="journal article" date="2020" name="Stud. Mycol.">
        <title>101 Dothideomycetes genomes: a test case for predicting lifestyles and emergence of pathogens.</title>
        <authorList>
            <person name="Haridas S."/>
            <person name="Albert R."/>
            <person name="Binder M."/>
            <person name="Bloem J."/>
            <person name="Labutti K."/>
            <person name="Salamov A."/>
            <person name="Andreopoulos B."/>
            <person name="Baker S."/>
            <person name="Barry K."/>
            <person name="Bills G."/>
            <person name="Bluhm B."/>
            <person name="Cannon C."/>
            <person name="Castanera R."/>
            <person name="Culley D."/>
            <person name="Daum C."/>
            <person name="Ezra D."/>
            <person name="Gonzalez J."/>
            <person name="Henrissat B."/>
            <person name="Kuo A."/>
            <person name="Liang C."/>
            <person name="Lipzen A."/>
            <person name="Lutzoni F."/>
            <person name="Magnuson J."/>
            <person name="Mondo S."/>
            <person name="Nolan M."/>
            <person name="Ohm R."/>
            <person name="Pangilinan J."/>
            <person name="Park H.-J."/>
            <person name="Ramirez L."/>
            <person name="Alfaro M."/>
            <person name="Sun H."/>
            <person name="Tritt A."/>
            <person name="Yoshinaga Y."/>
            <person name="Zwiers L.-H."/>
            <person name="Turgeon B."/>
            <person name="Goodwin S."/>
            <person name="Spatafora J."/>
            <person name="Crous P."/>
            <person name="Grigoriev I."/>
        </authorList>
    </citation>
    <scope>NUCLEOTIDE SEQUENCE</scope>
    <source>
        <strain evidence="2">CBS 122681</strain>
    </source>
</reference>
<dbReference type="EMBL" id="MU004365">
    <property type="protein sequence ID" value="KAF2654403.1"/>
    <property type="molecule type" value="Genomic_DNA"/>
</dbReference>
<evidence type="ECO:0000313" key="2">
    <source>
        <dbReference type="EMBL" id="KAF2654403.1"/>
    </source>
</evidence>
<evidence type="ECO:0000256" key="1">
    <source>
        <dbReference type="SAM" id="SignalP"/>
    </source>
</evidence>
<dbReference type="AlphaFoldDB" id="A0A6A6T654"/>
<organism evidence="2 3">
    <name type="scientific">Lophiostoma macrostomum CBS 122681</name>
    <dbReference type="NCBI Taxonomy" id="1314788"/>
    <lineage>
        <taxon>Eukaryota</taxon>
        <taxon>Fungi</taxon>
        <taxon>Dikarya</taxon>
        <taxon>Ascomycota</taxon>
        <taxon>Pezizomycotina</taxon>
        <taxon>Dothideomycetes</taxon>
        <taxon>Pleosporomycetidae</taxon>
        <taxon>Pleosporales</taxon>
        <taxon>Lophiostomataceae</taxon>
        <taxon>Lophiostoma</taxon>
    </lineage>
</organism>
<name>A0A6A6T654_9PLEO</name>
<dbReference type="OrthoDB" id="3937708at2759"/>